<evidence type="ECO:0000313" key="3">
    <source>
        <dbReference type="Proteomes" id="UP000004095"/>
    </source>
</evidence>
<evidence type="ECO:0000313" key="2">
    <source>
        <dbReference type="EMBL" id="EAY26484.1"/>
    </source>
</evidence>
<reference evidence="2 3" key="1">
    <citation type="submission" date="2007-01" db="EMBL/GenBank/DDBJ databases">
        <authorList>
            <person name="Haygood M."/>
            <person name="Podell S."/>
            <person name="Anderson C."/>
            <person name="Hopkinson B."/>
            <person name="Roe K."/>
            <person name="Barbeau K."/>
            <person name="Gaasterland T."/>
            <person name="Ferriera S."/>
            <person name="Johnson J."/>
            <person name="Kravitz S."/>
            <person name="Beeson K."/>
            <person name="Sutton G."/>
            <person name="Rogers Y.-H."/>
            <person name="Friedman R."/>
            <person name="Frazier M."/>
            <person name="Venter J.C."/>
        </authorList>
    </citation>
    <scope>NUCLEOTIDE SEQUENCE [LARGE SCALE GENOMIC DNA]</scope>
    <source>
        <strain evidence="2 3">ATCC 23134</strain>
    </source>
</reference>
<dbReference type="Proteomes" id="UP000004095">
    <property type="component" value="Unassembled WGS sequence"/>
</dbReference>
<proteinExistence type="predicted"/>
<gene>
    <name evidence="2" type="ORF">M23134_07079</name>
</gene>
<evidence type="ECO:0000256" key="1">
    <source>
        <dbReference type="SAM" id="SignalP"/>
    </source>
</evidence>
<keyword evidence="1" id="KW-0732">Signal</keyword>
<accession>A1ZT94</accession>
<organism evidence="2 3">
    <name type="scientific">Microscilla marina ATCC 23134</name>
    <dbReference type="NCBI Taxonomy" id="313606"/>
    <lineage>
        <taxon>Bacteria</taxon>
        <taxon>Pseudomonadati</taxon>
        <taxon>Bacteroidota</taxon>
        <taxon>Cytophagia</taxon>
        <taxon>Cytophagales</taxon>
        <taxon>Microscillaceae</taxon>
        <taxon>Microscilla</taxon>
    </lineage>
</organism>
<dbReference type="EMBL" id="AAWS01000034">
    <property type="protein sequence ID" value="EAY26484.1"/>
    <property type="molecule type" value="Genomic_DNA"/>
</dbReference>
<keyword evidence="3" id="KW-1185">Reference proteome</keyword>
<protein>
    <recommendedName>
        <fullName evidence="4">Lipoprotein</fullName>
    </recommendedName>
</protein>
<feature type="signal peptide" evidence="1">
    <location>
        <begin position="1"/>
        <end position="37"/>
    </location>
</feature>
<name>A1ZT94_MICM2</name>
<dbReference type="AlphaFoldDB" id="A1ZT94"/>
<feature type="chain" id="PRO_5002641888" description="Lipoprotein" evidence="1">
    <location>
        <begin position="38"/>
        <end position="262"/>
    </location>
</feature>
<feature type="non-terminal residue" evidence="2">
    <location>
        <position position="262"/>
    </location>
</feature>
<evidence type="ECO:0008006" key="4">
    <source>
        <dbReference type="Google" id="ProtNLM"/>
    </source>
</evidence>
<comment type="caution">
    <text evidence="2">The sequence shown here is derived from an EMBL/GenBank/DDBJ whole genome shotgun (WGS) entry which is preliminary data.</text>
</comment>
<sequence length="262" mass="27501">MIKQIVNQQVMKKHHSILITLSLMAFFALGLCTQSQAQTSRLAIKKPSSGTGVILDNETGGNSIFSIGGNEKMRLTTYGSLSLGTSSPIEHASLTLKDNAGGGWKHLAFQGNSENWCMGVFGAGGFYIAKDGFSSSWAKFVLKGDNVGIGTASPFASLPNSGLHIAKGDHTSLVLGDPVGGNYGGIIQTSDQRHRVFIGANYYDGGSSWGSFSSGKGIAGISILADQGSAPAWGVSSIDFYVSNTETNKTAMTMKIEVMSKS</sequence>